<keyword evidence="1" id="KW-0812">Transmembrane</keyword>
<keyword evidence="1" id="KW-0472">Membrane</keyword>
<protein>
    <submittedName>
        <fullName evidence="2">Uncharacterized protein</fullName>
    </submittedName>
</protein>
<keyword evidence="3" id="KW-1185">Reference proteome</keyword>
<organism evidence="2 3">
    <name type="scientific">Panicum miliaceum</name>
    <name type="common">Proso millet</name>
    <name type="synonym">Broomcorn millet</name>
    <dbReference type="NCBI Taxonomy" id="4540"/>
    <lineage>
        <taxon>Eukaryota</taxon>
        <taxon>Viridiplantae</taxon>
        <taxon>Streptophyta</taxon>
        <taxon>Embryophyta</taxon>
        <taxon>Tracheophyta</taxon>
        <taxon>Spermatophyta</taxon>
        <taxon>Magnoliopsida</taxon>
        <taxon>Liliopsida</taxon>
        <taxon>Poales</taxon>
        <taxon>Poaceae</taxon>
        <taxon>PACMAD clade</taxon>
        <taxon>Panicoideae</taxon>
        <taxon>Panicodae</taxon>
        <taxon>Paniceae</taxon>
        <taxon>Panicinae</taxon>
        <taxon>Panicum</taxon>
        <taxon>Panicum sect. Panicum</taxon>
    </lineage>
</organism>
<accession>A0A3L6PYX3</accession>
<gene>
    <name evidence="2" type="ORF">C2845_PM16G18080</name>
</gene>
<keyword evidence="1" id="KW-1133">Transmembrane helix</keyword>
<dbReference type="Proteomes" id="UP000275267">
    <property type="component" value="Unassembled WGS sequence"/>
</dbReference>
<name>A0A3L6PYX3_PANMI</name>
<sequence>MELASSDLAALGAAELVRVLASIPLAAPRTFVLLTACLVFPLSFAVLAHSLFTHPILLRIQSASSGAHSAEWLRPFAYQFLYFIVLFTFSLLSTASTFLQAAQRHLLYVLSRYVLPRSAAPGAGGGRWWAPCAVAPVLVSHQNQIRKAVPPGHDYLPNKDRP</sequence>
<dbReference type="OrthoDB" id="1908649at2759"/>
<dbReference type="EMBL" id="PQIB02000015">
    <property type="protein sequence ID" value="RLM65921.1"/>
    <property type="molecule type" value="Genomic_DNA"/>
</dbReference>
<evidence type="ECO:0000313" key="3">
    <source>
        <dbReference type="Proteomes" id="UP000275267"/>
    </source>
</evidence>
<reference evidence="3" key="1">
    <citation type="journal article" date="2019" name="Nat. Commun.">
        <title>The genome of broomcorn millet.</title>
        <authorList>
            <person name="Zou C."/>
            <person name="Miki D."/>
            <person name="Li D."/>
            <person name="Tang Q."/>
            <person name="Xiao L."/>
            <person name="Rajput S."/>
            <person name="Deng P."/>
            <person name="Jia W."/>
            <person name="Huang R."/>
            <person name="Zhang M."/>
            <person name="Sun Y."/>
            <person name="Hu J."/>
            <person name="Fu X."/>
            <person name="Schnable P.S."/>
            <person name="Li F."/>
            <person name="Zhang H."/>
            <person name="Feng B."/>
            <person name="Zhu X."/>
            <person name="Liu R."/>
            <person name="Schnable J.C."/>
            <person name="Zhu J.-K."/>
            <person name="Zhang H."/>
        </authorList>
    </citation>
    <scope>NUCLEOTIDE SEQUENCE [LARGE SCALE GENOMIC DNA]</scope>
</reference>
<evidence type="ECO:0000256" key="1">
    <source>
        <dbReference type="SAM" id="Phobius"/>
    </source>
</evidence>
<dbReference type="AlphaFoldDB" id="A0A3L6PYX3"/>
<feature type="transmembrane region" description="Helical" evidence="1">
    <location>
        <begin position="31"/>
        <end position="52"/>
    </location>
</feature>
<evidence type="ECO:0000313" key="2">
    <source>
        <dbReference type="EMBL" id="RLM65921.1"/>
    </source>
</evidence>
<feature type="transmembrane region" description="Helical" evidence="1">
    <location>
        <begin position="80"/>
        <end position="102"/>
    </location>
</feature>
<comment type="caution">
    <text evidence="2">The sequence shown here is derived from an EMBL/GenBank/DDBJ whole genome shotgun (WGS) entry which is preliminary data.</text>
</comment>
<proteinExistence type="predicted"/>